<evidence type="ECO:0000256" key="1">
    <source>
        <dbReference type="ARBA" id="ARBA00022729"/>
    </source>
</evidence>
<reference evidence="3" key="1">
    <citation type="journal article" date="2019" name="Nat. Commun.">
        <title>Genome-wide association mapping of date palm fruit traits.</title>
        <authorList>
            <person name="Hazzouri K.M."/>
            <person name="Gros-Balthazard M."/>
            <person name="Flowers J.M."/>
            <person name="Copetti D."/>
            <person name="Lemansour A."/>
            <person name="Lebrun M."/>
            <person name="Masmoudi K."/>
            <person name="Ferrand S."/>
            <person name="Dhar M.I."/>
            <person name="Fresquez Z.A."/>
            <person name="Rosas U."/>
            <person name="Zhang J."/>
            <person name="Talag J."/>
            <person name="Lee S."/>
            <person name="Kudrna D."/>
            <person name="Powell R.F."/>
            <person name="Leitch I.J."/>
            <person name="Krueger R.R."/>
            <person name="Wing R.A."/>
            <person name="Amiri K.M.A."/>
            <person name="Purugganan M.D."/>
        </authorList>
    </citation>
    <scope>NUCLEOTIDE SEQUENCE [LARGE SCALE GENOMIC DNA]</scope>
    <source>
        <strain evidence="3">cv. Khalas</strain>
    </source>
</reference>
<dbReference type="GeneID" id="103710222"/>
<dbReference type="PANTHER" id="PTHR31284:SF10">
    <property type="entry name" value="ACID PHOSPHATASE-LIKE PROTEIN"/>
    <property type="match status" value="1"/>
</dbReference>
<proteinExistence type="predicted"/>
<name>A0A8B8J6S6_PHODC</name>
<dbReference type="InterPro" id="IPR036412">
    <property type="entry name" value="HAD-like_sf"/>
</dbReference>
<sequence>MGSRRFLPPVLLLLLLSVIASAAASQSLLRMISENQASGDSDGLYCDSWRLSEETNNAGYWGTIPARCLQFVAEYMNGDRYALDSDVVAAESLAFAQTVQVAGDGNDVWIFDVDETLLSNLPYYAVNGYGSEEFNETTFDEWLNLAKAPALPASLRLYEELLGLGFQIILLTGRVEAERNATEKNLSFAGYHSWTRLILREASDIGKTAVAYKSEKRAQLEAQGHRIHGNSGDQWSDLLGSPMATRSFKLPNPISQQTMCHQRGEIYLGHGPSKSTTDLIKDQYRRILCLISCHLKRIFGKRKFSTELDISLVRCLVRRKHKFPLKTVHIIEMQSVGLVL</sequence>
<feature type="chain" id="PRO_5033995924" evidence="2">
    <location>
        <begin position="25"/>
        <end position="340"/>
    </location>
</feature>
<reference evidence="4" key="2">
    <citation type="submission" date="2025-08" db="UniProtKB">
        <authorList>
            <consortium name="RefSeq"/>
        </authorList>
    </citation>
    <scope>IDENTIFICATION</scope>
    <source>
        <tissue evidence="4">Young leaves</tissue>
    </source>
</reference>
<keyword evidence="3" id="KW-1185">Reference proteome</keyword>
<evidence type="ECO:0000313" key="3">
    <source>
        <dbReference type="Proteomes" id="UP000228380"/>
    </source>
</evidence>
<dbReference type="AlphaFoldDB" id="A0A8B8J6S6"/>
<dbReference type="InterPro" id="IPR010028">
    <property type="entry name" value="Acid_phosphatase_pln"/>
</dbReference>
<dbReference type="CDD" id="cd07535">
    <property type="entry name" value="HAD_VSP"/>
    <property type="match status" value="1"/>
</dbReference>
<dbReference type="InterPro" id="IPR005519">
    <property type="entry name" value="Acid_phosphat_B-like"/>
</dbReference>
<dbReference type="NCBIfam" id="TIGR01675">
    <property type="entry name" value="plant-AP"/>
    <property type="match status" value="1"/>
</dbReference>
<dbReference type="OrthoDB" id="59415at2759"/>
<dbReference type="GO" id="GO:0003993">
    <property type="term" value="F:acid phosphatase activity"/>
    <property type="evidence" value="ECO:0007669"/>
    <property type="project" value="InterPro"/>
</dbReference>
<dbReference type="PANTHER" id="PTHR31284">
    <property type="entry name" value="ACID PHOSPHATASE-LIKE PROTEIN"/>
    <property type="match status" value="1"/>
</dbReference>
<feature type="signal peptide" evidence="2">
    <location>
        <begin position="1"/>
        <end position="24"/>
    </location>
</feature>
<dbReference type="SUPFAM" id="SSF56784">
    <property type="entry name" value="HAD-like"/>
    <property type="match status" value="1"/>
</dbReference>
<dbReference type="Pfam" id="PF03767">
    <property type="entry name" value="Acid_phosphat_B"/>
    <property type="match status" value="1"/>
</dbReference>
<evidence type="ECO:0000313" key="4">
    <source>
        <dbReference type="RefSeq" id="XP_026661675.1"/>
    </source>
</evidence>
<gene>
    <name evidence="4" type="primary">LOC103710222</name>
</gene>
<dbReference type="Gene3D" id="3.40.50.1000">
    <property type="entry name" value="HAD superfamily/HAD-like"/>
    <property type="match status" value="1"/>
</dbReference>
<dbReference type="Proteomes" id="UP000228380">
    <property type="component" value="Chromosome 9"/>
</dbReference>
<protein>
    <submittedName>
        <fullName evidence="4">Acid phosphatase 1-like isoform X1</fullName>
    </submittedName>
</protein>
<organism evidence="3 4">
    <name type="scientific">Phoenix dactylifera</name>
    <name type="common">Date palm</name>
    <dbReference type="NCBI Taxonomy" id="42345"/>
    <lineage>
        <taxon>Eukaryota</taxon>
        <taxon>Viridiplantae</taxon>
        <taxon>Streptophyta</taxon>
        <taxon>Embryophyta</taxon>
        <taxon>Tracheophyta</taxon>
        <taxon>Spermatophyta</taxon>
        <taxon>Magnoliopsida</taxon>
        <taxon>Liliopsida</taxon>
        <taxon>Arecaceae</taxon>
        <taxon>Coryphoideae</taxon>
        <taxon>Phoeniceae</taxon>
        <taxon>Phoenix</taxon>
    </lineage>
</organism>
<evidence type="ECO:0000256" key="2">
    <source>
        <dbReference type="SAM" id="SignalP"/>
    </source>
</evidence>
<dbReference type="RefSeq" id="XP_026661675.1">
    <property type="nucleotide sequence ID" value="XM_026805874.2"/>
</dbReference>
<dbReference type="InterPro" id="IPR023214">
    <property type="entry name" value="HAD_sf"/>
</dbReference>
<keyword evidence="1 2" id="KW-0732">Signal</keyword>
<accession>A0A8B8J6S6</accession>